<keyword evidence="2 5" id="KW-0863">Zinc-finger</keyword>
<dbReference type="SUPFAM" id="SSF90229">
    <property type="entry name" value="CCCH zinc finger"/>
    <property type="match status" value="1"/>
</dbReference>
<dbReference type="PANTHER" id="PTHR12506:SF18">
    <property type="entry name" value="ZINC FINGER CCCH DOMAIN-CONTAINING PROTEIN 33-RELATED"/>
    <property type="match status" value="1"/>
</dbReference>
<feature type="compositionally biased region" description="Basic and acidic residues" evidence="6">
    <location>
        <begin position="123"/>
        <end position="140"/>
    </location>
</feature>
<evidence type="ECO:0000256" key="5">
    <source>
        <dbReference type="PROSITE-ProRule" id="PRU00723"/>
    </source>
</evidence>
<dbReference type="AlphaFoldDB" id="A0AAW0LIH7"/>
<keyword evidence="4" id="KW-0238">DNA-binding</keyword>
<dbReference type="GO" id="GO:0003729">
    <property type="term" value="F:mRNA binding"/>
    <property type="evidence" value="ECO:0007669"/>
    <property type="project" value="UniProtKB-ARBA"/>
</dbReference>
<dbReference type="Gramene" id="rna-CFP56_62017">
    <property type="protein sequence ID" value="cds-POE84471.1"/>
    <property type="gene ID" value="gene-CFP56_62017"/>
</dbReference>
<organism evidence="8 9">
    <name type="scientific">Quercus suber</name>
    <name type="common">Cork oak</name>
    <dbReference type="NCBI Taxonomy" id="58331"/>
    <lineage>
        <taxon>Eukaryota</taxon>
        <taxon>Viridiplantae</taxon>
        <taxon>Streptophyta</taxon>
        <taxon>Embryophyta</taxon>
        <taxon>Tracheophyta</taxon>
        <taxon>Spermatophyta</taxon>
        <taxon>Magnoliopsida</taxon>
        <taxon>eudicotyledons</taxon>
        <taxon>Gunneridae</taxon>
        <taxon>Pentapetalae</taxon>
        <taxon>rosids</taxon>
        <taxon>fabids</taxon>
        <taxon>Fagales</taxon>
        <taxon>Fagaceae</taxon>
        <taxon>Quercus</taxon>
    </lineage>
</organism>
<dbReference type="Proteomes" id="UP000237347">
    <property type="component" value="Unassembled WGS sequence"/>
</dbReference>
<dbReference type="Gene3D" id="4.10.1000.10">
    <property type="entry name" value="Zinc finger, CCCH-type"/>
    <property type="match status" value="1"/>
</dbReference>
<comment type="caution">
    <text evidence="8">The sequence shown here is derived from an EMBL/GenBank/DDBJ whole genome shotgun (WGS) entry which is preliminary data.</text>
</comment>
<evidence type="ECO:0000259" key="7">
    <source>
        <dbReference type="PROSITE" id="PS50103"/>
    </source>
</evidence>
<feature type="zinc finger region" description="C3H1-type" evidence="5">
    <location>
        <begin position="85"/>
        <end position="113"/>
    </location>
</feature>
<evidence type="ECO:0000256" key="4">
    <source>
        <dbReference type="ARBA" id="ARBA00023125"/>
    </source>
</evidence>
<dbReference type="GO" id="GO:0003677">
    <property type="term" value="F:DNA binding"/>
    <property type="evidence" value="ECO:0007669"/>
    <property type="project" value="UniProtKB-KW"/>
</dbReference>
<feature type="domain" description="C3H1-type" evidence="7">
    <location>
        <begin position="31"/>
        <end position="59"/>
    </location>
</feature>
<proteinExistence type="predicted"/>
<dbReference type="InterPro" id="IPR000571">
    <property type="entry name" value="Znf_CCCH"/>
</dbReference>
<evidence type="ECO:0000256" key="1">
    <source>
        <dbReference type="ARBA" id="ARBA00022723"/>
    </source>
</evidence>
<keyword evidence="3 5" id="KW-0862">Zinc</keyword>
<dbReference type="GO" id="GO:0008270">
    <property type="term" value="F:zinc ion binding"/>
    <property type="evidence" value="ECO:0007669"/>
    <property type="project" value="UniProtKB-KW"/>
</dbReference>
<reference evidence="8 9" key="1">
    <citation type="journal article" date="2018" name="Sci. Data">
        <title>The draft genome sequence of cork oak.</title>
        <authorList>
            <person name="Ramos A.M."/>
            <person name="Usie A."/>
            <person name="Barbosa P."/>
            <person name="Barros P.M."/>
            <person name="Capote T."/>
            <person name="Chaves I."/>
            <person name="Simoes F."/>
            <person name="Abreu I."/>
            <person name="Carrasquinho I."/>
            <person name="Faro C."/>
            <person name="Guimaraes J.B."/>
            <person name="Mendonca D."/>
            <person name="Nobrega F."/>
            <person name="Rodrigues L."/>
            <person name="Saibo N.J.M."/>
            <person name="Varela M.C."/>
            <person name="Egas C."/>
            <person name="Matos J."/>
            <person name="Miguel C.M."/>
            <person name="Oliveira M.M."/>
            <person name="Ricardo C.P."/>
            <person name="Goncalves S."/>
        </authorList>
    </citation>
    <scope>NUCLEOTIDE SEQUENCE [LARGE SCALE GENOMIC DNA]</scope>
    <source>
        <strain evidence="9">cv. HL8</strain>
    </source>
</reference>
<dbReference type="InterPro" id="IPR050974">
    <property type="entry name" value="Plant_ZF_CCCH"/>
</dbReference>
<dbReference type="Pfam" id="PF00642">
    <property type="entry name" value="zf-CCCH"/>
    <property type="match status" value="2"/>
</dbReference>
<evidence type="ECO:0000256" key="2">
    <source>
        <dbReference type="ARBA" id="ARBA00022771"/>
    </source>
</evidence>
<evidence type="ECO:0000313" key="9">
    <source>
        <dbReference type="Proteomes" id="UP000237347"/>
    </source>
</evidence>
<gene>
    <name evidence="8" type="primary">ZFNL_3</name>
    <name evidence="8" type="ORF">CFP56_001303</name>
</gene>
<dbReference type="InterPro" id="IPR036855">
    <property type="entry name" value="Znf_CCCH_sf"/>
</dbReference>
<feature type="zinc finger region" description="C3H1-type" evidence="5">
    <location>
        <begin position="31"/>
        <end position="59"/>
    </location>
</feature>
<feature type="region of interest" description="Disordered" evidence="6">
    <location>
        <begin position="118"/>
        <end position="140"/>
    </location>
</feature>
<evidence type="ECO:0000256" key="6">
    <source>
        <dbReference type="SAM" id="MobiDB-lite"/>
    </source>
</evidence>
<name>A0AAW0LIH7_QUESU</name>
<dbReference type="SMART" id="SM00356">
    <property type="entry name" value="ZnF_C3H1"/>
    <property type="match status" value="2"/>
</dbReference>
<dbReference type="EMBL" id="PKMF04000103">
    <property type="protein sequence ID" value="KAK7850206.1"/>
    <property type="molecule type" value="Genomic_DNA"/>
</dbReference>
<protein>
    <submittedName>
        <fullName evidence="8">Zinc finger ccch domain-containing protein zfn-like</fullName>
    </submittedName>
</protein>
<keyword evidence="1 5" id="KW-0479">Metal-binding</keyword>
<sequence length="140" mass="16194">METGDCKNVLPVRLIPASDYVSNPTDRFPQRLDRPECLYYMRTGHCKFGALCQFHHPRERPILASDCVSNPTDLSSQRENVYPERPDEAECIYYMRTGFYGYGAKCRFHHPRERLIPASKTASSEKHDDPDEAKRLVSKL</sequence>
<feature type="domain" description="C3H1-type" evidence="7">
    <location>
        <begin position="85"/>
        <end position="113"/>
    </location>
</feature>
<dbReference type="PROSITE" id="PS50103">
    <property type="entry name" value="ZF_C3H1"/>
    <property type="match status" value="2"/>
</dbReference>
<keyword evidence="9" id="KW-1185">Reference proteome</keyword>
<accession>A0AAW0LIH7</accession>
<dbReference type="PANTHER" id="PTHR12506">
    <property type="entry name" value="PROTEIN PHOSPHATASE RELATED"/>
    <property type="match status" value="1"/>
</dbReference>
<evidence type="ECO:0000256" key="3">
    <source>
        <dbReference type="ARBA" id="ARBA00022833"/>
    </source>
</evidence>
<evidence type="ECO:0000313" key="8">
    <source>
        <dbReference type="EMBL" id="KAK7850206.1"/>
    </source>
</evidence>